<proteinExistence type="inferred from homology"/>
<dbReference type="InterPro" id="IPR002130">
    <property type="entry name" value="Cyclophilin-type_PPIase_dom"/>
</dbReference>
<evidence type="ECO:0000256" key="5">
    <source>
        <dbReference type="ARBA" id="ARBA00056644"/>
    </source>
</evidence>
<sequence length="228" mass="25260">MASLKVLASLLLVIVAVSKTISADDDDSKKKMRNTITEEVWFDVVVEGMNDEEDYHGRFVIALFGDIAPMSVMNFQSIVRGYKRGKKNLHYKNSPIHRIVPDFIIQMGDVTNGDGTGGASIYGDRFVDENFEISHKAAGYVSMANHGQDTNGSQFFILLTKARWLDGKHVVFGKVIKGMDVVQHLGNVPASSVNAIPKRKVFIEDCGVVGIEKKYDLTDSQMISDEDI</sequence>
<dbReference type="Proteomes" id="UP000242188">
    <property type="component" value="Unassembled WGS sequence"/>
</dbReference>
<keyword evidence="2 6" id="KW-0732">Signal</keyword>
<accession>A0A210QDT0</accession>
<dbReference type="Pfam" id="PF00160">
    <property type="entry name" value="Pro_isomerase"/>
    <property type="match status" value="1"/>
</dbReference>
<dbReference type="FunFam" id="2.40.100.10:FF:000019">
    <property type="entry name" value="Peptidyl-prolyl cis-trans isomerase"/>
    <property type="match status" value="1"/>
</dbReference>
<gene>
    <name evidence="8" type="ORF">KP79_PYT14948</name>
</gene>
<organism evidence="8 9">
    <name type="scientific">Mizuhopecten yessoensis</name>
    <name type="common">Japanese scallop</name>
    <name type="synonym">Patinopecten yessoensis</name>
    <dbReference type="NCBI Taxonomy" id="6573"/>
    <lineage>
        <taxon>Eukaryota</taxon>
        <taxon>Metazoa</taxon>
        <taxon>Spiralia</taxon>
        <taxon>Lophotrochozoa</taxon>
        <taxon>Mollusca</taxon>
        <taxon>Bivalvia</taxon>
        <taxon>Autobranchia</taxon>
        <taxon>Pteriomorphia</taxon>
        <taxon>Pectinida</taxon>
        <taxon>Pectinoidea</taxon>
        <taxon>Pectinidae</taxon>
        <taxon>Mizuhopecten</taxon>
    </lineage>
</organism>
<dbReference type="OrthoDB" id="193499at2759"/>
<reference evidence="8 9" key="1">
    <citation type="journal article" date="2017" name="Nat. Ecol. Evol.">
        <title>Scallop genome provides insights into evolution of bilaterian karyotype and development.</title>
        <authorList>
            <person name="Wang S."/>
            <person name="Zhang J."/>
            <person name="Jiao W."/>
            <person name="Li J."/>
            <person name="Xun X."/>
            <person name="Sun Y."/>
            <person name="Guo X."/>
            <person name="Huan P."/>
            <person name="Dong B."/>
            <person name="Zhang L."/>
            <person name="Hu X."/>
            <person name="Sun X."/>
            <person name="Wang J."/>
            <person name="Zhao C."/>
            <person name="Wang Y."/>
            <person name="Wang D."/>
            <person name="Huang X."/>
            <person name="Wang R."/>
            <person name="Lv J."/>
            <person name="Li Y."/>
            <person name="Zhang Z."/>
            <person name="Liu B."/>
            <person name="Lu W."/>
            <person name="Hui Y."/>
            <person name="Liang J."/>
            <person name="Zhou Z."/>
            <person name="Hou R."/>
            <person name="Li X."/>
            <person name="Liu Y."/>
            <person name="Li H."/>
            <person name="Ning X."/>
            <person name="Lin Y."/>
            <person name="Zhao L."/>
            <person name="Xing Q."/>
            <person name="Dou J."/>
            <person name="Li Y."/>
            <person name="Mao J."/>
            <person name="Guo H."/>
            <person name="Dou H."/>
            <person name="Li T."/>
            <person name="Mu C."/>
            <person name="Jiang W."/>
            <person name="Fu Q."/>
            <person name="Fu X."/>
            <person name="Miao Y."/>
            <person name="Liu J."/>
            <person name="Yu Q."/>
            <person name="Li R."/>
            <person name="Liao H."/>
            <person name="Li X."/>
            <person name="Kong Y."/>
            <person name="Jiang Z."/>
            <person name="Chourrout D."/>
            <person name="Li R."/>
            <person name="Bao Z."/>
        </authorList>
    </citation>
    <scope>NUCLEOTIDE SEQUENCE [LARGE SCALE GENOMIC DNA]</scope>
    <source>
        <strain evidence="8 9">PY_sf001</strain>
    </source>
</reference>
<feature type="signal peptide" evidence="6">
    <location>
        <begin position="1"/>
        <end position="23"/>
    </location>
</feature>
<comment type="similarity">
    <text evidence="6">Belongs to the cyclophilin-type PPIase family.</text>
</comment>
<keyword evidence="3 6" id="KW-0697">Rotamase</keyword>
<dbReference type="Gene3D" id="2.40.100.10">
    <property type="entry name" value="Cyclophilin-like"/>
    <property type="match status" value="1"/>
</dbReference>
<keyword evidence="9" id="KW-1185">Reference proteome</keyword>
<evidence type="ECO:0000256" key="3">
    <source>
        <dbReference type="ARBA" id="ARBA00023110"/>
    </source>
</evidence>
<dbReference type="PANTHER" id="PTHR11071">
    <property type="entry name" value="PEPTIDYL-PROLYL CIS-TRANS ISOMERASE"/>
    <property type="match status" value="1"/>
</dbReference>
<dbReference type="InterPro" id="IPR029000">
    <property type="entry name" value="Cyclophilin-like_dom_sf"/>
</dbReference>
<dbReference type="AlphaFoldDB" id="A0A210QDT0"/>
<dbReference type="PROSITE" id="PS50072">
    <property type="entry name" value="CSA_PPIASE_2"/>
    <property type="match status" value="1"/>
</dbReference>
<dbReference type="PANTHER" id="PTHR11071:SF547">
    <property type="entry name" value="PEPTIDYL-PROLYL CIS-TRANS ISOMERASE"/>
    <property type="match status" value="1"/>
</dbReference>
<evidence type="ECO:0000256" key="2">
    <source>
        <dbReference type="ARBA" id="ARBA00022729"/>
    </source>
</evidence>
<comment type="function">
    <text evidence="5">PPIases accelerate the folding of proteins. It catalyzes the cis-trans isomerization of proline imidic peptide bonds in oligopeptides. Acts on the folding of rhodopsin RH1 and RH2 (but not RH3) and is required for visual transduction.</text>
</comment>
<dbReference type="GO" id="GO:0003755">
    <property type="term" value="F:peptidyl-prolyl cis-trans isomerase activity"/>
    <property type="evidence" value="ECO:0007669"/>
    <property type="project" value="UniProtKB-UniRule"/>
</dbReference>
<comment type="caution">
    <text evidence="8">The sequence shown here is derived from an EMBL/GenBank/DDBJ whole genome shotgun (WGS) entry which is preliminary data.</text>
</comment>
<evidence type="ECO:0000313" key="9">
    <source>
        <dbReference type="Proteomes" id="UP000242188"/>
    </source>
</evidence>
<dbReference type="GO" id="GO:0005737">
    <property type="term" value="C:cytoplasm"/>
    <property type="evidence" value="ECO:0007669"/>
    <property type="project" value="TreeGrafter"/>
</dbReference>
<evidence type="ECO:0000256" key="4">
    <source>
        <dbReference type="ARBA" id="ARBA00023235"/>
    </source>
</evidence>
<dbReference type="EMBL" id="NEDP02004063">
    <property type="protein sequence ID" value="OWF46913.1"/>
    <property type="molecule type" value="Genomic_DNA"/>
</dbReference>
<dbReference type="EC" id="5.2.1.8" evidence="6"/>
<dbReference type="SUPFAM" id="SSF50891">
    <property type="entry name" value="Cyclophilin-like"/>
    <property type="match status" value="1"/>
</dbReference>
<dbReference type="GO" id="GO:0006457">
    <property type="term" value="P:protein folding"/>
    <property type="evidence" value="ECO:0007669"/>
    <property type="project" value="TreeGrafter"/>
</dbReference>
<evidence type="ECO:0000256" key="1">
    <source>
        <dbReference type="ARBA" id="ARBA00000971"/>
    </source>
</evidence>
<feature type="domain" description="PPIase cyclophilin-type" evidence="7">
    <location>
        <begin position="57"/>
        <end position="208"/>
    </location>
</feature>
<dbReference type="GO" id="GO:0016018">
    <property type="term" value="F:cyclosporin A binding"/>
    <property type="evidence" value="ECO:0007669"/>
    <property type="project" value="TreeGrafter"/>
</dbReference>
<comment type="catalytic activity">
    <reaction evidence="1 6">
        <text>[protein]-peptidylproline (omega=180) = [protein]-peptidylproline (omega=0)</text>
        <dbReference type="Rhea" id="RHEA:16237"/>
        <dbReference type="Rhea" id="RHEA-COMP:10747"/>
        <dbReference type="Rhea" id="RHEA-COMP:10748"/>
        <dbReference type="ChEBI" id="CHEBI:83833"/>
        <dbReference type="ChEBI" id="CHEBI:83834"/>
        <dbReference type="EC" id="5.2.1.8"/>
    </reaction>
</comment>
<keyword evidence="4 6" id="KW-0413">Isomerase</keyword>
<evidence type="ECO:0000313" key="8">
    <source>
        <dbReference type="EMBL" id="OWF46913.1"/>
    </source>
</evidence>
<evidence type="ECO:0000259" key="7">
    <source>
        <dbReference type="PROSITE" id="PS50072"/>
    </source>
</evidence>
<dbReference type="PRINTS" id="PR00153">
    <property type="entry name" value="CSAPPISMRASE"/>
</dbReference>
<evidence type="ECO:0000256" key="6">
    <source>
        <dbReference type="RuleBase" id="RU363019"/>
    </source>
</evidence>
<dbReference type="STRING" id="6573.A0A210QDT0"/>
<name>A0A210QDT0_MIZYE</name>
<protein>
    <recommendedName>
        <fullName evidence="6">Peptidyl-prolyl cis-trans isomerase</fullName>
        <shortName evidence="6">PPIase</shortName>
        <ecNumber evidence="6">5.2.1.8</ecNumber>
    </recommendedName>
</protein>
<feature type="chain" id="PRO_5011832906" description="Peptidyl-prolyl cis-trans isomerase" evidence="6">
    <location>
        <begin position="24"/>
        <end position="228"/>
    </location>
</feature>